<dbReference type="EMBL" id="CAJVPP010000150">
    <property type="protein sequence ID" value="CAG8448059.1"/>
    <property type="molecule type" value="Genomic_DNA"/>
</dbReference>
<sequence length="356" mass="39815">MNACLSLVSMLKKNPTIEKKPEQAVSFRTLVPQDFAEEDTSCSASSSEINQNHSRFSSLSRKKDALPPVTSRVTSLLYEAESKATARDFAKSVELLEKATTLGSACAAAKLGLVYHGGLNSTVNPDYASAAAYYFLALKLIYMIPNNKWDMSLLLDVIAGLSEIYRKQMCRTEDIDIWNTGIKAMRHIESTLSDPSMTKFFTHRDNQKCKAARIHMNFCLAMTAEADGEFNEALNLYGTCKRIGECNFATADKLVKKAHTKIRILERQVPKVKPVCVSCDFEPKELSDIWKLLVCNQIAIELARQLKADENSSIEKSSSSSDNEIDMGDDQLESEVESIITENMKHENKRNTSIRK</sequence>
<dbReference type="Proteomes" id="UP000789375">
    <property type="component" value="Unassembled WGS sequence"/>
</dbReference>
<feature type="region of interest" description="Disordered" evidence="1">
    <location>
        <begin position="41"/>
        <end position="61"/>
    </location>
</feature>
<feature type="region of interest" description="Disordered" evidence="1">
    <location>
        <begin position="311"/>
        <end position="356"/>
    </location>
</feature>
<dbReference type="AlphaFoldDB" id="A0A9N8YU27"/>
<evidence type="ECO:0000313" key="2">
    <source>
        <dbReference type="EMBL" id="CAG8448059.1"/>
    </source>
</evidence>
<gene>
    <name evidence="2" type="ORF">FMOSSE_LOCUS1317</name>
</gene>
<evidence type="ECO:0000256" key="1">
    <source>
        <dbReference type="SAM" id="MobiDB-lite"/>
    </source>
</evidence>
<dbReference type="Gene3D" id="1.25.40.10">
    <property type="entry name" value="Tetratricopeptide repeat domain"/>
    <property type="match status" value="1"/>
</dbReference>
<protein>
    <submittedName>
        <fullName evidence="2">871_t:CDS:1</fullName>
    </submittedName>
</protein>
<dbReference type="SUPFAM" id="SSF81901">
    <property type="entry name" value="HCP-like"/>
    <property type="match status" value="1"/>
</dbReference>
<accession>A0A9N8YU27</accession>
<dbReference type="InterPro" id="IPR011990">
    <property type="entry name" value="TPR-like_helical_dom_sf"/>
</dbReference>
<proteinExistence type="predicted"/>
<comment type="caution">
    <text evidence="2">The sequence shown here is derived from an EMBL/GenBank/DDBJ whole genome shotgun (WGS) entry which is preliminary data.</text>
</comment>
<feature type="compositionally biased region" description="Acidic residues" evidence="1">
    <location>
        <begin position="323"/>
        <end position="336"/>
    </location>
</feature>
<organism evidence="2 3">
    <name type="scientific">Funneliformis mosseae</name>
    <name type="common">Endomycorrhizal fungus</name>
    <name type="synonym">Glomus mosseae</name>
    <dbReference type="NCBI Taxonomy" id="27381"/>
    <lineage>
        <taxon>Eukaryota</taxon>
        <taxon>Fungi</taxon>
        <taxon>Fungi incertae sedis</taxon>
        <taxon>Mucoromycota</taxon>
        <taxon>Glomeromycotina</taxon>
        <taxon>Glomeromycetes</taxon>
        <taxon>Glomerales</taxon>
        <taxon>Glomeraceae</taxon>
        <taxon>Funneliformis</taxon>
    </lineage>
</organism>
<feature type="compositionally biased region" description="Polar residues" evidence="1">
    <location>
        <begin position="41"/>
        <end position="59"/>
    </location>
</feature>
<name>A0A9N8YU27_FUNMO</name>
<reference evidence="2" key="1">
    <citation type="submission" date="2021-06" db="EMBL/GenBank/DDBJ databases">
        <authorList>
            <person name="Kallberg Y."/>
            <person name="Tangrot J."/>
            <person name="Rosling A."/>
        </authorList>
    </citation>
    <scope>NUCLEOTIDE SEQUENCE</scope>
    <source>
        <strain evidence="2">87-6 pot B 2015</strain>
    </source>
</reference>
<evidence type="ECO:0000313" key="3">
    <source>
        <dbReference type="Proteomes" id="UP000789375"/>
    </source>
</evidence>
<keyword evidence="3" id="KW-1185">Reference proteome</keyword>